<sequence length="773" mass="86741">MHHNAQHSSHSHIAVEPWGIRESSFDSAQAALHETLFCLGNGQIGVRGAQEEGELWAGTMQNDVFINGFYESEPIVYPEAAYGFAHTNQFIVRVPNVTGMTFSIDGIPFDANLGRISDYSRQLDFQTGVLTRSFVWTSPSGQKIRILSERLVSFTHMSIVAVRYALTPLNFTGDISITSSITNLPRALMAGDDPRVGASLGGSLDYIAFESSEDFAAFTHGTHHSDLKVVSSVTHDQTPTRLAHDEQQTNVVFAKIAEANQAISVVKFGAYITSQTVDSDDMTRVAKHSLDTAKTIGFDGLVAEQEAYLNEFWLNANVEIGGDDSLQQGMRFGQFHLLQSAGRDGKTNIAAKGVTGAGYDGHYFWDTEIYVLPFFLHTRPDIARRLLEYRASTLDAARARAREMSHTKGALYPWRTITGPECSSYFPAGTAQYHINADIAYAVRQYNDVTDDRSFLLEHGAEMVFETTRIWPALGRFDEQGQFGIYTVTGPDEYTALVNNNLFTNAMARHHLQYAVNLVAWLSKDHPEKLHELRTKIDLTSEEIAIWQDAAAHMKMPFDAKRGIHAQDDAFFEKPLWDFANTPRDKYPLLLNFHPLVIYRHQVCKQPDVVLALLLLGHEFSVEQKKRNYDYYEAITTHDSSLSSCIFSIMAAEVGYTDKAYDYFMQTARLDVDNLHHNTQHGVHAAALAGSWMSVVYGFAGLRTFGKQVKFSPFLPKQWTHYQFNVRIKNCLLQVRIDKSEATYRLLEGATLDIEHKGMPVQITAAQDTVVRI</sequence>
<feature type="active site" description="Proton donor" evidence="4">
    <location>
        <position position="493"/>
    </location>
</feature>
<dbReference type="Pfam" id="PF03632">
    <property type="entry name" value="Glyco_hydro_65m"/>
    <property type="match status" value="1"/>
</dbReference>
<dbReference type="InterPro" id="IPR005194">
    <property type="entry name" value="Glyco_hydro_65_C"/>
</dbReference>
<dbReference type="Gene3D" id="2.70.98.40">
    <property type="entry name" value="Glycoside hydrolase, family 65, N-terminal domain"/>
    <property type="match status" value="1"/>
</dbReference>
<dbReference type="InterPro" id="IPR008928">
    <property type="entry name" value="6-hairpin_glycosidase_sf"/>
</dbReference>
<reference evidence="9 10" key="1">
    <citation type="submission" date="2019-03" db="EMBL/GenBank/DDBJ databases">
        <title>Genomic Encyclopedia of Type Strains, Phase IV (KMG-IV): sequencing the most valuable type-strain genomes for metagenomic binning, comparative biology and taxonomic classification.</title>
        <authorList>
            <person name="Goeker M."/>
        </authorList>
    </citation>
    <scope>NUCLEOTIDE SEQUENCE [LARGE SCALE GENOMIC DNA]</scope>
    <source>
        <strain evidence="9 10">DSM 102852</strain>
    </source>
</reference>
<dbReference type="InterPro" id="IPR005196">
    <property type="entry name" value="Glyco_hydro_65_N"/>
</dbReference>
<comment type="similarity">
    <text evidence="1">Belongs to the glycosyl hydrolase 65 family.</text>
</comment>
<dbReference type="GO" id="GO:0005975">
    <property type="term" value="P:carbohydrate metabolic process"/>
    <property type="evidence" value="ECO:0007669"/>
    <property type="project" value="InterPro"/>
</dbReference>
<dbReference type="Gene3D" id="1.50.10.10">
    <property type="match status" value="1"/>
</dbReference>
<dbReference type="InterPro" id="IPR017045">
    <property type="entry name" value="Malt_Pase/Glycosyl_Hdrlase"/>
</dbReference>
<keyword evidence="2" id="KW-0328">Glycosyltransferase</keyword>
<gene>
    <name evidence="9" type="ORF">DFR44_1128</name>
</gene>
<dbReference type="GO" id="GO:0030246">
    <property type="term" value="F:carbohydrate binding"/>
    <property type="evidence" value="ECO:0007669"/>
    <property type="project" value="InterPro"/>
</dbReference>
<feature type="domain" description="Glycoside hydrolase family 65 central catalytic" evidence="6">
    <location>
        <begin position="331"/>
        <end position="693"/>
    </location>
</feature>
<dbReference type="GO" id="GO:0004553">
    <property type="term" value="F:hydrolase activity, hydrolyzing O-glycosyl compounds"/>
    <property type="evidence" value="ECO:0007669"/>
    <property type="project" value="TreeGrafter"/>
</dbReference>
<evidence type="ECO:0000313" key="10">
    <source>
        <dbReference type="Proteomes" id="UP000294480"/>
    </source>
</evidence>
<accession>A0A4R6Y6A9</accession>
<feature type="domain" description="Glycoside hydrolase family 65 N-terminal" evidence="8">
    <location>
        <begin position="22"/>
        <end position="275"/>
    </location>
</feature>
<protein>
    <submittedName>
        <fullName evidence="9">Alpha,alpha-trehalose phosphorylase</fullName>
    </submittedName>
</protein>
<dbReference type="GO" id="GO:0016757">
    <property type="term" value="F:glycosyltransferase activity"/>
    <property type="evidence" value="ECO:0007669"/>
    <property type="project" value="UniProtKB-KW"/>
</dbReference>
<dbReference type="InterPro" id="IPR005195">
    <property type="entry name" value="Glyco_hydro_65_M"/>
</dbReference>
<evidence type="ECO:0000256" key="3">
    <source>
        <dbReference type="ARBA" id="ARBA00022679"/>
    </source>
</evidence>
<organism evidence="9 10">
    <name type="scientific">Hydromonas duriensis</name>
    <dbReference type="NCBI Taxonomy" id="1527608"/>
    <lineage>
        <taxon>Bacteria</taxon>
        <taxon>Pseudomonadati</taxon>
        <taxon>Pseudomonadota</taxon>
        <taxon>Betaproteobacteria</taxon>
        <taxon>Burkholderiales</taxon>
        <taxon>Burkholderiaceae</taxon>
        <taxon>Hydromonas</taxon>
    </lineage>
</organism>
<keyword evidence="3" id="KW-0808">Transferase</keyword>
<evidence type="ECO:0000259" key="6">
    <source>
        <dbReference type="Pfam" id="PF03632"/>
    </source>
</evidence>
<dbReference type="Pfam" id="PF03633">
    <property type="entry name" value="Glyco_hydro_65C"/>
    <property type="match status" value="1"/>
</dbReference>
<dbReference type="Pfam" id="PF03636">
    <property type="entry name" value="Glyco_hydro_65N"/>
    <property type="match status" value="1"/>
</dbReference>
<feature type="binding site" evidence="5">
    <location>
        <begin position="605"/>
        <end position="606"/>
    </location>
    <ligand>
        <name>substrate</name>
    </ligand>
</feature>
<evidence type="ECO:0000256" key="5">
    <source>
        <dbReference type="PIRSR" id="PIRSR036289-51"/>
    </source>
</evidence>
<evidence type="ECO:0000256" key="4">
    <source>
        <dbReference type="PIRSR" id="PIRSR036289-50"/>
    </source>
</evidence>
<dbReference type="Proteomes" id="UP000294480">
    <property type="component" value="Unassembled WGS sequence"/>
</dbReference>
<evidence type="ECO:0000259" key="8">
    <source>
        <dbReference type="Pfam" id="PF03636"/>
    </source>
</evidence>
<dbReference type="PANTHER" id="PTHR11051:SF8">
    <property type="entry name" value="PROTEIN-GLUCOSYLGALACTOSYLHYDROXYLYSINE GLUCOSIDASE"/>
    <property type="match status" value="1"/>
</dbReference>
<dbReference type="OrthoDB" id="9816160at2"/>
<feature type="binding site" evidence="5">
    <location>
        <begin position="365"/>
        <end position="366"/>
    </location>
    <ligand>
        <name>substrate</name>
    </ligand>
</feature>
<dbReference type="InterPro" id="IPR037018">
    <property type="entry name" value="GH65_N"/>
</dbReference>
<evidence type="ECO:0000256" key="1">
    <source>
        <dbReference type="ARBA" id="ARBA00006768"/>
    </source>
</evidence>
<comment type="caution">
    <text evidence="9">The sequence shown here is derived from an EMBL/GenBank/DDBJ whole genome shotgun (WGS) entry which is preliminary data.</text>
</comment>
<dbReference type="EMBL" id="SNZE01000012">
    <property type="protein sequence ID" value="TDR31139.1"/>
    <property type="molecule type" value="Genomic_DNA"/>
</dbReference>
<dbReference type="AlphaFoldDB" id="A0A4R6Y6A9"/>
<evidence type="ECO:0000313" key="9">
    <source>
        <dbReference type="EMBL" id="TDR31139.1"/>
    </source>
</evidence>
<evidence type="ECO:0000256" key="2">
    <source>
        <dbReference type="ARBA" id="ARBA00022676"/>
    </source>
</evidence>
<dbReference type="PANTHER" id="PTHR11051">
    <property type="entry name" value="GLYCOSYL HYDROLASE-RELATED"/>
    <property type="match status" value="1"/>
</dbReference>
<keyword evidence="10" id="KW-1185">Reference proteome</keyword>
<dbReference type="PIRSF" id="PIRSF036289">
    <property type="entry name" value="Glycosyl_hydrolase_malt_phosph"/>
    <property type="match status" value="1"/>
</dbReference>
<dbReference type="SUPFAM" id="SSF74650">
    <property type="entry name" value="Galactose mutarotase-like"/>
    <property type="match status" value="1"/>
</dbReference>
<dbReference type="Gene3D" id="2.60.420.10">
    <property type="entry name" value="Maltose phosphorylase, domain 3"/>
    <property type="match status" value="1"/>
</dbReference>
<dbReference type="InterPro" id="IPR011013">
    <property type="entry name" value="Gal_mutarotase_sf_dom"/>
</dbReference>
<name>A0A4R6Y6A9_9BURK</name>
<evidence type="ECO:0000259" key="7">
    <source>
        <dbReference type="Pfam" id="PF03633"/>
    </source>
</evidence>
<dbReference type="InterPro" id="IPR012341">
    <property type="entry name" value="6hp_glycosidase-like_sf"/>
</dbReference>
<proteinExistence type="inferred from homology"/>
<dbReference type="RefSeq" id="WP_133620380.1">
    <property type="nucleotide sequence ID" value="NZ_SNZE01000012.1"/>
</dbReference>
<dbReference type="SUPFAM" id="SSF48208">
    <property type="entry name" value="Six-hairpin glycosidases"/>
    <property type="match status" value="1"/>
</dbReference>
<feature type="domain" description="Glycoside hydrolase family 65 C-terminal" evidence="7">
    <location>
        <begin position="702"/>
        <end position="762"/>
    </location>
</feature>